<accession>A0A540N0I4</accession>
<gene>
    <name evidence="1" type="ORF">C1H46_009872</name>
</gene>
<proteinExistence type="predicted"/>
<organism evidence="1 2">
    <name type="scientific">Malus baccata</name>
    <name type="common">Siberian crab apple</name>
    <name type="synonym">Pyrus baccata</name>
    <dbReference type="NCBI Taxonomy" id="106549"/>
    <lineage>
        <taxon>Eukaryota</taxon>
        <taxon>Viridiplantae</taxon>
        <taxon>Streptophyta</taxon>
        <taxon>Embryophyta</taxon>
        <taxon>Tracheophyta</taxon>
        <taxon>Spermatophyta</taxon>
        <taxon>Magnoliopsida</taxon>
        <taxon>eudicotyledons</taxon>
        <taxon>Gunneridae</taxon>
        <taxon>Pentapetalae</taxon>
        <taxon>rosids</taxon>
        <taxon>fabids</taxon>
        <taxon>Rosales</taxon>
        <taxon>Rosaceae</taxon>
        <taxon>Amygdaloideae</taxon>
        <taxon>Maleae</taxon>
        <taxon>Malus</taxon>
    </lineage>
</organism>
<evidence type="ECO:0000313" key="1">
    <source>
        <dbReference type="EMBL" id="TQE04565.1"/>
    </source>
</evidence>
<comment type="caution">
    <text evidence="1">The sequence shown here is derived from an EMBL/GenBank/DDBJ whole genome shotgun (WGS) entry which is preliminary data.</text>
</comment>
<sequence>MATIGECDWPSVAVVASWWWSDKGEKMEKADVGCLDCLCIILKLSIVLLILVCQNFGLEFEVKNCLRD</sequence>
<keyword evidence="2" id="KW-1185">Reference proteome</keyword>
<dbReference type="AlphaFoldDB" id="A0A540N0I4"/>
<dbReference type="Proteomes" id="UP000315295">
    <property type="component" value="Unassembled WGS sequence"/>
</dbReference>
<dbReference type="EMBL" id="VIEB01000138">
    <property type="protein sequence ID" value="TQE04565.1"/>
    <property type="molecule type" value="Genomic_DNA"/>
</dbReference>
<name>A0A540N0I4_MALBA</name>
<protein>
    <submittedName>
        <fullName evidence="1">Uncharacterized protein</fullName>
    </submittedName>
</protein>
<evidence type="ECO:0000313" key="2">
    <source>
        <dbReference type="Proteomes" id="UP000315295"/>
    </source>
</evidence>
<reference evidence="1 2" key="1">
    <citation type="journal article" date="2019" name="G3 (Bethesda)">
        <title>Sequencing of a Wild Apple (Malus baccata) Genome Unravels the Differences Between Cultivated and Wild Apple Species Regarding Disease Resistance and Cold Tolerance.</title>
        <authorList>
            <person name="Chen X."/>
        </authorList>
    </citation>
    <scope>NUCLEOTIDE SEQUENCE [LARGE SCALE GENOMIC DNA]</scope>
    <source>
        <strain evidence="2">cv. Shandingzi</strain>
        <tissue evidence="1">Leaves</tissue>
    </source>
</reference>